<proteinExistence type="predicted"/>
<organism evidence="2 3">
    <name type="scientific">Streptomyces aureoversilis</name>
    <dbReference type="NCBI Taxonomy" id="67277"/>
    <lineage>
        <taxon>Bacteria</taxon>
        <taxon>Bacillati</taxon>
        <taxon>Actinomycetota</taxon>
        <taxon>Actinomycetes</taxon>
        <taxon>Kitasatosporales</taxon>
        <taxon>Streptomycetaceae</taxon>
        <taxon>Streptomyces</taxon>
    </lineage>
</organism>
<dbReference type="InterPro" id="IPR002182">
    <property type="entry name" value="NB-ARC"/>
</dbReference>
<accession>A0ABW0A5N9</accession>
<reference evidence="3" key="1">
    <citation type="journal article" date="2019" name="Int. J. Syst. Evol. Microbiol.">
        <title>The Global Catalogue of Microorganisms (GCM) 10K type strain sequencing project: providing services to taxonomists for standard genome sequencing and annotation.</title>
        <authorList>
            <consortium name="The Broad Institute Genomics Platform"/>
            <consortium name="The Broad Institute Genome Sequencing Center for Infectious Disease"/>
            <person name="Wu L."/>
            <person name="Ma J."/>
        </authorList>
    </citation>
    <scope>NUCLEOTIDE SEQUENCE [LARGE SCALE GENOMIC DNA]</scope>
    <source>
        <strain evidence="3">CGMCC 4.1641</strain>
    </source>
</reference>
<dbReference type="SUPFAM" id="SSF52540">
    <property type="entry name" value="P-loop containing nucleoside triphosphate hydrolases"/>
    <property type="match status" value="1"/>
</dbReference>
<comment type="caution">
    <text evidence="2">The sequence shown here is derived from an EMBL/GenBank/DDBJ whole genome shotgun (WGS) entry which is preliminary data.</text>
</comment>
<dbReference type="PANTHER" id="PTHR35205:SF1">
    <property type="entry name" value="ZU5 DOMAIN-CONTAINING PROTEIN"/>
    <property type="match status" value="1"/>
</dbReference>
<dbReference type="InterPro" id="IPR027417">
    <property type="entry name" value="P-loop_NTPase"/>
</dbReference>
<evidence type="ECO:0000313" key="2">
    <source>
        <dbReference type="EMBL" id="MFC5147044.1"/>
    </source>
</evidence>
<evidence type="ECO:0000259" key="1">
    <source>
        <dbReference type="Pfam" id="PF00931"/>
    </source>
</evidence>
<gene>
    <name evidence="2" type="ORF">ACFPP6_20435</name>
</gene>
<dbReference type="Pfam" id="PF00931">
    <property type="entry name" value="NB-ARC"/>
    <property type="match status" value="1"/>
</dbReference>
<name>A0ABW0A5N9_9ACTN</name>
<feature type="domain" description="NB-ARC" evidence="1">
    <location>
        <begin position="248"/>
        <end position="405"/>
    </location>
</feature>
<dbReference type="Gene3D" id="3.40.50.300">
    <property type="entry name" value="P-loop containing nucleotide triphosphate hydrolases"/>
    <property type="match status" value="1"/>
</dbReference>
<dbReference type="EMBL" id="JBHSKJ010000011">
    <property type="protein sequence ID" value="MFC5147044.1"/>
    <property type="molecule type" value="Genomic_DNA"/>
</dbReference>
<keyword evidence="3" id="KW-1185">Reference proteome</keyword>
<dbReference type="Proteomes" id="UP001596222">
    <property type="component" value="Unassembled WGS sequence"/>
</dbReference>
<evidence type="ECO:0000313" key="3">
    <source>
        <dbReference type="Proteomes" id="UP001596222"/>
    </source>
</evidence>
<dbReference type="PANTHER" id="PTHR35205">
    <property type="entry name" value="NB-ARC AND TPR DOMAIN PROTEIN"/>
    <property type="match status" value="1"/>
</dbReference>
<protein>
    <submittedName>
        <fullName evidence="2">NB-ARC domain-containing protein</fullName>
    </submittedName>
</protein>
<sequence>MTLEALLDAAEDRIPRVAAALIEPAVTPDQDSTDPDAIDFELVDHDNGTLHAAQVKSGGSGTEMSAPDAFGILLRMIRARPRAQSYSLITNMRLHPKAMQLNRALSTDDPQDLREQLQRLMERSRWRQEPAAMSDEELDRLHRARISVDSRERYQLRNQLRERMRRLRNEHRDGLGHASAGRLTNYLAFEIHRRASGEFHGVFTLTQFRDDLLTPGRHLAYELGEFDWGIMVSAVPAPPGIPRPDLIDHIRTALTGGDRARAVSICAVLGPSGIGKTSIAASYAHDRADAYDHIFWVNGESSASLRASFQSIHDWLVSRGIEGADADGSRLRDRVRTLLGASARPWLMIIDNVIDRRLVQPWMPSSGRGHILITSTNQVSWATHSARVAVQVMTPDQATALIQMRLGEQEGWDARSERTAAALAERLEYWPLAMELACGYLAGCEFGLSEADAYLEQIRDLALNDRYSIPHGYPETLVGTIRLALQRLMNKQELQPASDGAAYALFPAAYFASRQIPIWLLYFATLMSSEDAARAGLRHPAVLGPSATVPFTAHEMHRALRTESLAQRDEPLCTLPQEQWSAAHCEGVDDTISVNEIVQHVIRTLAESGNEVPAILSQAAFHAQGWLAAFIEANDEKHLLAVLPHVQNLANHARRLGIATDMLAVLWGNLAGAYVLLGELDEAREALESELAHILARKEPTPLLELKTRAQLADVLRNVGEELAVWLKQLYHARDLAGQLVDSWPEDVSLVVSNCLTILGGHAGRGVADPAIQALADDLESLQERVPGTRHTQVQREIRQINLALSNGHMSDEEVELRCRSLLEDEGLPRPQRLQLTAFLTEALAFQHQWSDALDNLQAIREYMVEWPLHPQLMARTVHNVGLRVGLAMASGVPECRIALTLLIGGADASPAPECRPLLSTLISMVAHMPAGHLSLEAGMRCMPFKMQTLRLLEAVCDQDHERIRTTHTGLTEHDSAALTRDDEIGWRLLSEAVIASAVSLMLRGA</sequence>